<keyword evidence="2" id="KW-0503">Monooxygenase</keyword>
<keyword evidence="2" id="KW-0560">Oxidoreductase</keyword>
<dbReference type="AlphaFoldDB" id="A0A9X1YZA9"/>
<proteinExistence type="predicted"/>
<gene>
    <name evidence="2" type="ORF">M1B34_16310</name>
</gene>
<dbReference type="PROSITE" id="PS51725">
    <property type="entry name" value="ABM"/>
    <property type="match status" value="1"/>
</dbReference>
<dbReference type="SUPFAM" id="SSF54909">
    <property type="entry name" value="Dimeric alpha+beta barrel"/>
    <property type="match status" value="1"/>
</dbReference>
<sequence length="104" mass="12385">MPEHHAFILHAKTRPEKADAFDTLFRAYVAPSREEPGCIEYHMLRDQQDPTLFIFYEVWASQAALDQHSALPHMQRFFEQRMEYLERDFEIRRIDMLSPASASR</sequence>
<evidence type="ECO:0000313" key="3">
    <source>
        <dbReference type="Proteomes" id="UP001155059"/>
    </source>
</evidence>
<protein>
    <submittedName>
        <fullName evidence="2">Antibiotic biosynthesis monooxygenase</fullName>
    </submittedName>
</protein>
<dbReference type="Pfam" id="PF03992">
    <property type="entry name" value="ABM"/>
    <property type="match status" value="1"/>
</dbReference>
<dbReference type="InterPro" id="IPR007138">
    <property type="entry name" value="ABM_dom"/>
</dbReference>
<accession>A0A9X1YZA9</accession>
<name>A0A9X1YZA9_9PSED</name>
<dbReference type="Gene3D" id="3.30.70.100">
    <property type="match status" value="1"/>
</dbReference>
<dbReference type="GO" id="GO:0004497">
    <property type="term" value="F:monooxygenase activity"/>
    <property type="evidence" value="ECO:0007669"/>
    <property type="project" value="UniProtKB-KW"/>
</dbReference>
<comment type="caution">
    <text evidence="2">The sequence shown here is derived from an EMBL/GenBank/DDBJ whole genome shotgun (WGS) entry which is preliminary data.</text>
</comment>
<dbReference type="PANTHER" id="PTHR33336:SF3">
    <property type="entry name" value="ABM DOMAIN-CONTAINING PROTEIN"/>
    <property type="match status" value="1"/>
</dbReference>
<dbReference type="EMBL" id="JALQCW010000037">
    <property type="protein sequence ID" value="MCK9799225.1"/>
    <property type="molecule type" value="Genomic_DNA"/>
</dbReference>
<feature type="domain" description="ABM" evidence="1">
    <location>
        <begin position="5"/>
        <end position="94"/>
    </location>
</feature>
<dbReference type="InterPro" id="IPR050744">
    <property type="entry name" value="AI-2_Isomerase_LsrG"/>
</dbReference>
<dbReference type="RefSeq" id="WP_268265644.1">
    <property type="nucleotide sequence ID" value="NZ_JALQCW010000037.1"/>
</dbReference>
<evidence type="ECO:0000313" key="2">
    <source>
        <dbReference type="EMBL" id="MCK9799225.1"/>
    </source>
</evidence>
<evidence type="ECO:0000259" key="1">
    <source>
        <dbReference type="PROSITE" id="PS51725"/>
    </source>
</evidence>
<reference evidence="2 3" key="1">
    <citation type="journal article" date="2022" name="Int. J. Syst. Evol. Microbiol.">
        <title>Pseudomonas aegrilactucae sp. nov. and Pseudomonas morbosilactucae sp. nov., pathogens causing bacterial rot of lettuce in Japan.</title>
        <authorList>
            <person name="Sawada H."/>
            <person name="Fujikawa T."/>
            <person name="Satou M."/>
        </authorList>
    </citation>
    <scope>NUCLEOTIDE SEQUENCE [LARGE SCALE GENOMIC DNA]</scope>
    <source>
        <strain evidence="2 3">MAFF 302030</strain>
    </source>
</reference>
<dbReference type="PANTHER" id="PTHR33336">
    <property type="entry name" value="QUINOL MONOOXYGENASE YGIN-RELATED"/>
    <property type="match status" value="1"/>
</dbReference>
<reference evidence="2 3" key="2">
    <citation type="journal article" date="2023" name="Plant Pathol.">
        <title>Dismantling and reorganizing Pseudomonas marginalis sensu#lato.</title>
        <authorList>
            <person name="Sawada H."/>
            <person name="Fujikawa T."/>
            <person name="Satou M."/>
        </authorList>
    </citation>
    <scope>NUCLEOTIDE SEQUENCE [LARGE SCALE GENOMIC DNA]</scope>
    <source>
        <strain evidence="2 3">MAFF 302030</strain>
    </source>
</reference>
<dbReference type="InterPro" id="IPR011008">
    <property type="entry name" value="Dimeric_a/b-barrel"/>
</dbReference>
<dbReference type="Proteomes" id="UP001155059">
    <property type="component" value="Unassembled WGS sequence"/>
</dbReference>
<organism evidence="2 3">
    <name type="scientific">Pseudomonas morbosilactucae</name>
    <dbReference type="NCBI Taxonomy" id="2938197"/>
    <lineage>
        <taxon>Bacteria</taxon>
        <taxon>Pseudomonadati</taxon>
        <taxon>Pseudomonadota</taxon>
        <taxon>Gammaproteobacteria</taxon>
        <taxon>Pseudomonadales</taxon>
        <taxon>Pseudomonadaceae</taxon>
        <taxon>Pseudomonas</taxon>
    </lineage>
</organism>